<dbReference type="EMBL" id="QBIY01012993">
    <property type="protein sequence ID" value="RXN13236.1"/>
    <property type="molecule type" value="Genomic_DNA"/>
</dbReference>
<evidence type="ECO:0000256" key="2">
    <source>
        <dbReference type="ARBA" id="ARBA00022741"/>
    </source>
</evidence>
<evidence type="ECO:0000313" key="5">
    <source>
        <dbReference type="EMBL" id="RXN13236.1"/>
    </source>
</evidence>
<dbReference type="Proteomes" id="UP000290572">
    <property type="component" value="Unassembled WGS sequence"/>
</dbReference>
<keyword evidence="6" id="KW-1185">Reference proteome</keyword>
<accession>A0A498M189</accession>
<dbReference type="FunFam" id="3.40.50.300:FF:002895">
    <property type="entry name" value="Si:dkeyp-52c3.7"/>
    <property type="match status" value="1"/>
</dbReference>
<evidence type="ECO:0000259" key="4">
    <source>
        <dbReference type="Pfam" id="PF04548"/>
    </source>
</evidence>
<dbReference type="InterPro" id="IPR006703">
    <property type="entry name" value="G_AIG1"/>
</dbReference>
<keyword evidence="2" id="KW-0547">Nucleotide-binding</keyword>
<keyword evidence="3" id="KW-0342">GTP-binding</keyword>
<evidence type="ECO:0000256" key="1">
    <source>
        <dbReference type="ARBA" id="ARBA00008535"/>
    </source>
</evidence>
<gene>
    <name evidence="5" type="ORF">ROHU_009821</name>
</gene>
<dbReference type="PANTHER" id="PTHR10903">
    <property type="entry name" value="GTPASE, IMAP FAMILY MEMBER-RELATED"/>
    <property type="match status" value="1"/>
</dbReference>
<sequence>MSPNLRSLVPTTVSLCDAEKDNDPKHTSRLCKGYLTKKESDWVLRQMTWPPQSPDLNPVEMVWVRIVLLRKNVSENSRVGNFILGRAAFDSEAPPDVVERVVGRLKDRHVMVINSPQLLQPHLSLQHIAQTVKECLSLSDPGHHVIILLLKHDQCSTEDQECVEKVLDSFSERVFQHTMVLTTQEPTETNKILKKIIQKCANRHFSLQKSRSPDDLLQIFEDIV</sequence>
<comment type="caution">
    <text evidence="5">The sequence shown here is derived from an EMBL/GenBank/DDBJ whole genome shotgun (WGS) entry which is preliminary data.</text>
</comment>
<dbReference type="InterPro" id="IPR027417">
    <property type="entry name" value="P-loop_NTPase"/>
</dbReference>
<dbReference type="AlphaFoldDB" id="A0A498M189"/>
<name>A0A498M189_LABRO</name>
<dbReference type="STRING" id="84645.A0A498M189"/>
<dbReference type="InterPro" id="IPR045058">
    <property type="entry name" value="GIMA/IAN/Toc"/>
</dbReference>
<comment type="similarity">
    <text evidence="1">Belongs to the TRAFAC class TrmE-Era-EngA-EngB-Septin-like GTPase superfamily. AIG1/Toc34/Toc159-like paraseptin GTPase family. IAN subfamily.</text>
</comment>
<proteinExistence type="inferred from homology"/>
<evidence type="ECO:0000313" key="6">
    <source>
        <dbReference type="Proteomes" id="UP000290572"/>
    </source>
</evidence>
<protein>
    <submittedName>
        <fullName evidence="5">Interferon-induced very large GTPase 1-like protein</fullName>
    </submittedName>
</protein>
<feature type="domain" description="AIG1-type G" evidence="4">
    <location>
        <begin position="65"/>
        <end position="205"/>
    </location>
</feature>
<dbReference type="Gene3D" id="3.40.50.300">
    <property type="entry name" value="P-loop containing nucleotide triphosphate hydrolases"/>
    <property type="match status" value="1"/>
</dbReference>
<evidence type="ECO:0000256" key="3">
    <source>
        <dbReference type="ARBA" id="ARBA00023134"/>
    </source>
</evidence>
<dbReference type="PANTHER" id="PTHR10903:SF170">
    <property type="entry name" value="GTPASE IMAP FAMILY MEMBER 7"/>
    <property type="match status" value="1"/>
</dbReference>
<dbReference type="GO" id="GO:0005525">
    <property type="term" value="F:GTP binding"/>
    <property type="evidence" value="ECO:0007669"/>
    <property type="project" value="UniProtKB-KW"/>
</dbReference>
<dbReference type="Pfam" id="PF04548">
    <property type="entry name" value="AIG1"/>
    <property type="match status" value="1"/>
</dbReference>
<organism evidence="5 6">
    <name type="scientific">Labeo rohita</name>
    <name type="common">Indian major carp</name>
    <name type="synonym">Cyprinus rohita</name>
    <dbReference type="NCBI Taxonomy" id="84645"/>
    <lineage>
        <taxon>Eukaryota</taxon>
        <taxon>Metazoa</taxon>
        <taxon>Chordata</taxon>
        <taxon>Craniata</taxon>
        <taxon>Vertebrata</taxon>
        <taxon>Euteleostomi</taxon>
        <taxon>Actinopterygii</taxon>
        <taxon>Neopterygii</taxon>
        <taxon>Teleostei</taxon>
        <taxon>Ostariophysi</taxon>
        <taxon>Cypriniformes</taxon>
        <taxon>Cyprinidae</taxon>
        <taxon>Labeoninae</taxon>
        <taxon>Labeonini</taxon>
        <taxon>Labeo</taxon>
    </lineage>
</organism>
<reference evidence="5 6" key="1">
    <citation type="submission" date="2018-03" db="EMBL/GenBank/DDBJ databases">
        <title>Draft genome sequence of Rohu Carp (Labeo rohita).</title>
        <authorList>
            <person name="Das P."/>
            <person name="Kushwaha B."/>
            <person name="Joshi C.G."/>
            <person name="Kumar D."/>
            <person name="Nagpure N.S."/>
            <person name="Sahoo L."/>
            <person name="Das S.P."/>
            <person name="Bit A."/>
            <person name="Patnaik S."/>
            <person name="Meher P.K."/>
            <person name="Jayasankar P."/>
            <person name="Koringa P.G."/>
            <person name="Patel N.V."/>
            <person name="Hinsu A.T."/>
            <person name="Kumar R."/>
            <person name="Pandey M."/>
            <person name="Agarwal S."/>
            <person name="Srivastava S."/>
            <person name="Singh M."/>
            <person name="Iquebal M.A."/>
            <person name="Jaiswal S."/>
            <person name="Angadi U.B."/>
            <person name="Kumar N."/>
            <person name="Raza M."/>
            <person name="Shah T.M."/>
            <person name="Rai A."/>
            <person name="Jena J.K."/>
        </authorList>
    </citation>
    <scope>NUCLEOTIDE SEQUENCE [LARGE SCALE GENOMIC DNA]</scope>
    <source>
        <strain evidence="5">DASCIFA01</strain>
        <tissue evidence="5">Testis</tissue>
    </source>
</reference>